<dbReference type="CDD" id="cd00130">
    <property type="entry name" value="PAS"/>
    <property type="match status" value="1"/>
</dbReference>
<dbReference type="InterPro" id="IPR036097">
    <property type="entry name" value="HisK_dim/P_sf"/>
</dbReference>
<evidence type="ECO:0000256" key="15">
    <source>
        <dbReference type="PROSITE-ProRule" id="PRU00169"/>
    </source>
</evidence>
<dbReference type="InterPro" id="IPR011006">
    <property type="entry name" value="CheY-like_superfamily"/>
</dbReference>
<dbReference type="Gene3D" id="3.30.565.10">
    <property type="entry name" value="Histidine kinase-like ATPase, C-terminal domain"/>
    <property type="match status" value="1"/>
</dbReference>
<evidence type="ECO:0000256" key="13">
    <source>
        <dbReference type="ARBA" id="ARBA00023136"/>
    </source>
</evidence>
<dbReference type="PROSITE" id="PS50113">
    <property type="entry name" value="PAC"/>
    <property type="match status" value="1"/>
</dbReference>
<dbReference type="InterPro" id="IPR001638">
    <property type="entry name" value="Solute-binding_3/MltF_N"/>
</dbReference>
<dbReference type="AlphaFoldDB" id="A0A653E3Y3"/>
<evidence type="ECO:0000256" key="1">
    <source>
        <dbReference type="ARBA" id="ARBA00000085"/>
    </source>
</evidence>
<keyword evidence="13" id="KW-0472">Membrane</keyword>
<dbReference type="Gene3D" id="3.30.450.20">
    <property type="entry name" value="PAS domain"/>
    <property type="match status" value="1"/>
</dbReference>
<evidence type="ECO:0000256" key="9">
    <source>
        <dbReference type="ARBA" id="ARBA00022777"/>
    </source>
</evidence>
<feature type="domain" description="PAC" evidence="20">
    <location>
        <begin position="382"/>
        <end position="434"/>
    </location>
</feature>
<dbReference type="InterPro" id="IPR005467">
    <property type="entry name" value="His_kinase_dom"/>
</dbReference>
<keyword evidence="11" id="KW-1133">Transmembrane helix</keyword>
<sequence length="1166" mass="128463">MLRVWMFSTLWLLAFSLAAAPRILLTEDELAWVEAHPVIRVGVEQQGWPPFDVMDPQGRHTGISGDYLTLVGERLGVRFLPVIVDSWVGALADLEAGRLDVLPSVAITPKRLSRMSFTSPYLRSSSLLITRADKSYQRVDALSGARVAVEKGFAAEYMLKSRVPDVIIQSVESSEEALRAVSSGRADAYIGDMIAASYLIRKLNLNNLELRGEAGLNTSEFHFAVRKDWPELLVLMDKALASLTNDEQQEVKDRWLPHLTEFNWHRLLQLAWPYLLGTLVLITLILFWNRRLAEQIAERKAAEAEADLQRTKLLTLINAIPDPIWFKDSAGRYAGLNIACAELFGLSRKAIIGKTDQQLLSTDWATMRAQDDREALSDEQPNNREEPVVYPDGRSVIFDTVRTVIRDEQGASLGLVGISRDITARKQAEETVLAAKEMAEQAARMKSDFLANMSHEIRTPMNAILGMSHLALRGATESRQRNYLSQIQQAGQHLLEIINDVLDFSRIEANGLRIEHVEFELQTVLENLATLLGHKAGQKGLELVFDIEPQVPEKLVGDPLRIAQILINFCNNAIKFTPHGEVCLSVRVVRSEAGEQQLEFAVSDTGIGLTEEQISRLFQSFQQGDSSTTRQYGGTGLGLAISKRLAEAMHGAVGVSSKVGEGSVFWFRLTLQAQSIQPSCQALYQGLRVLLLDDHERARACVTRLLEQQGFEVHAVDSHAAVLQALQVAESSYDLLIIDYDVAGMDAIDLARQIQALNLQSVPPMLLMSGYCEDSVFIRAESAGYVSVLAKPVLANMLQEVLSTALNLQSSDDGQMTISPQPQTADFSGLRILLVEDNPINRELVIGLLQGTGLHIDQAENGAVALSRMRAMGADYYDLVLMDMQMPVMDGIRATQAIRQMFEFEHLPIVALTANVQAEDEALCLQAGMNDFLSKPLEPESVESCLQRWLRPQASLSPNQQRQADLPSELVLPGVNIAAGLRRVQGNVELYLRLLLRFAISQGRFPEHLRAALAESDQACAARLTHTFKGLTGSLGATKLQGQAVALDAALNDPQGDLVTSLLTALEVELTSLCGAIIHAFPSHQAVVEPAEPVDAEQVIEVCEQMISLLEADDPRACKVFEHQAAILQSVLGNQQGLFYAAINSYDFAAALVQLRGAMSLRGLKM</sequence>
<dbReference type="PANTHER" id="PTHR45339">
    <property type="entry name" value="HYBRID SIGNAL TRANSDUCTION HISTIDINE KINASE J"/>
    <property type="match status" value="1"/>
</dbReference>
<dbReference type="NCBIfam" id="TIGR00229">
    <property type="entry name" value="sensory_box"/>
    <property type="match status" value="1"/>
</dbReference>
<dbReference type="Gene3D" id="1.20.120.160">
    <property type="entry name" value="HPT domain"/>
    <property type="match status" value="1"/>
</dbReference>
<evidence type="ECO:0000256" key="6">
    <source>
        <dbReference type="ARBA" id="ARBA00022679"/>
    </source>
</evidence>
<dbReference type="PROSITE" id="PS50110">
    <property type="entry name" value="RESPONSE_REGULATORY"/>
    <property type="match status" value="2"/>
</dbReference>
<dbReference type="InterPro" id="IPR013656">
    <property type="entry name" value="PAS_4"/>
</dbReference>
<dbReference type="SUPFAM" id="SSF47384">
    <property type="entry name" value="Homodimeric domain of signal transducing histidine kinase"/>
    <property type="match status" value="1"/>
</dbReference>
<evidence type="ECO:0000256" key="7">
    <source>
        <dbReference type="ARBA" id="ARBA00022692"/>
    </source>
</evidence>
<protein>
    <recommendedName>
        <fullName evidence="3">histidine kinase</fullName>
        <ecNumber evidence="3">2.7.13.3</ecNumber>
    </recommendedName>
</protein>
<dbReference type="InterPro" id="IPR004358">
    <property type="entry name" value="Sig_transdc_His_kin-like_C"/>
</dbReference>
<proteinExistence type="predicted"/>
<dbReference type="SUPFAM" id="SSF47226">
    <property type="entry name" value="Histidine-containing phosphotransfer domain, HPT domain"/>
    <property type="match status" value="1"/>
</dbReference>
<dbReference type="Gene3D" id="1.10.287.130">
    <property type="match status" value="1"/>
</dbReference>
<feature type="modified residue" description="4-aspartylphosphate" evidence="15">
    <location>
        <position position="883"/>
    </location>
</feature>
<dbReference type="SUPFAM" id="SSF55785">
    <property type="entry name" value="PYP-like sensor domain (PAS domain)"/>
    <property type="match status" value="1"/>
</dbReference>
<keyword evidence="12" id="KW-0902">Two-component regulatory system</keyword>
<evidence type="ECO:0000256" key="12">
    <source>
        <dbReference type="ARBA" id="ARBA00023012"/>
    </source>
</evidence>
<feature type="domain" description="PAS" evidence="19">
    <location>
        <begin position="309"/>
        <end position="355"/>
    </location>
</feature>
<dbReference type="GO" id="GO:0005524">
    <property type="term" value="F:ATP binding"/>
    <property type="evidence" value="ECO:0007669"/>
    <property type="project" value="UniProtKB-KW"/>
</dbReference>
<evidence type="ECO:0000256" key="11">
    <source>
        <dbReference type="ARBA" id="ARBA00022989"/>
    </source>
</evidence>
<feature type="coiled-coil region" evidence="16">
    <location>
        <begin position="285"/>
        <end position="314"/>
    </location>
</feature>
<evidence type="ECO:0000313" key="21">
    <source>
        <dbReference type="EMBL" id="VEV97213.1"/>
    </source>
</evidence>
<evidence type="ECO:0000256" key="5">
    <source>
        <dbReference type="ARBA" id="ARBA00022553"/>
    </source>
</evidence>
<dbReference type="SMART" id="SM00448">
    <property type="entry name" value="REC"/>
    <property type="match status" value="2"/>
</dbReference>
<dbReference type="FunFam" id="1.10.287.130:FF:000038">
    <property type="entry name" value="Sensory transduction histidine kinase"/>
    <property type="match status" value="1"/>
</dbReference>
<dbReference type="Pfam" id="PF00512">
    <property type="entry name" value="HisKA"/>
    <property type="match status" value="1"/>
</dbReference>
<keyword evidence="7" id="KW-0812">Transmembrane</keyword>
<evidence type="ECO:0000256" key="3">
    <source>
        <dbReference type="ARBA" id="ARBA00012438"/>
    </source>
</evidence>
<dbReference type="InterPro" id="IPR000700">
    <property type="entry name" value="PAS-assoc_C"/>
</dbReference>
<feature type="domain" description="Histidine kinase" evidence="17">
    <location>
        <begin position="452"/>
        <end position="673"/>
    </location>
</feature>
<evidence type="ECO:0000256" key="10">
    <source>
        <dbReference type="ARBA" id="ARBA00022840"/>
    </source>
</evidence>
<dbReference type="SUPFAM" id="SSF53850">
    <property type="entry name" value="Periplasmic binding protein-like II"/>
    <property type="match status" value="1"/>
</dbReference>
<comment type="catalytic activity">
    <reaction evidence="1">
        <text>ATP + protein L-histidine = ADP + protein N-phospho-L-histidine.</text>
        <dbReference type="EC" id="2.7.13.3"/>
    </reaction>
</comment>
<dbReference type="InterPro" id="IPR036890">
    <property type="entry name" value="HATPase_C_sf"/>
</dbReference>
<evidence type="ECO:0000256" key="16">
    <source>
        <dbReference type="SAM" id="Coils"/>
    </source>
</evidence>
<gene>
    <name evidence="21" type="ORF">PMYSY11_2167</name>
</gene>
<evidence type="ECO:0000256" key="4">
    <source>
        <dbReference type="ARBA" id="ARBA00022475"/>
    </source>
</evidence>
<keyword evidence="6" id="KW-0808">Transferase</keyword>
<dbReference type="FunFam" id="3.30.565.10:FF:000010">
    <property type="entry name" value="Sensor histidine kinase RcsC"/>
    <property type="match status" value="1"/>
</dbReference>
<dbReference type="Gene3D" id="3.40.50.2300">
    <property type="match status" value="2"/>
</dbReference>
<dbReference type="SUPFAM" id="SSF52172">
    <property type="entry name" value="CheY-like"/>
    <property type="match status" value="2"/>
</dbReference>
<keyword evidence="16" id="KW-0175">Coiled coil</keyword>
<dbReference type="PROSITE" id="PS50109">
    <property type="entry name" value="HIS_KIN"/>
    <property type="match status" value="1"/>
</dbReference>
<dbReference type="EMBL" id="LR215729">
    <property type="protein sequence ID" value="VEV97213.1"/>
    <property type="molecule type" value="Genomic_DNA"/>
</dbReference>
<dbReference type="Pfam" id="PF02518">
    <property type="entry name" value="HATPase_c"/>
    <property type="match status" value="1"/>
</dbReference>
<dbReference type="InterPro" id="IPR003594">
    <property type="entry name" value="HATPase_dom"/>
</dbReference>
<dbReference type="PRINTS" id="PR00344">
    <property type="entry name" value="BCTRLSENSOR"/>
</dbReference>
<comment type="subcellular location">
    <subcellularLocation>
        <location evidence="2">Cell membrane</location>
        <topology evidence="2">Multi-pass membrane protein</topology>
    </subcellularLocation>
</comment>
<evidence type="ECO:0000259" key="17">
    <source>
        <dbReference type="PROSITE" id="PS50109"/>
    </source>
</evidence>
<feature type="domain" description="Response regulatory" evidence="18">
    <location>
        <begin position="688"/>
        <end position="806"/>
    </location>
</feature>
<dbReference type="InterPro" id="IPR036641">
    <property type="entry name" value="HPT_dom_sf"/>
</dbReference>
<dbReference type="SMART" id="SM00091">
    <property type="entry name" value="PAS"/>
    <property type="match status" value="1"/>
</dbReference>
<dbReference type="Pfam" id="PF00072">
    <property type="entry name" value="Response_reg"/>
    <property type="match status" value="2"/>
</dbReference>
<dbReference type="PANTHER" id="PTHR45339:SF1">
    <property type="entry name" value="HYBRID SIGNAL TRANSDUCTION HISTIDINE KINASE J"/>
    <property type="match status" value="1"/>
</dbReference>
<dbReference type="CDD" id="cd00156">
    <property type="entry name" value="REC"/>
    <property type="match status" value="1"/>
</dbReference>
<keyword evidence="9" id="KW-0418">Kinase</keyword>
<keyword evidence="14" id="KW-0131">Cell cycle</keyword>
<dbReference type="InterPro" id="IPR035965">
    <property type="entry name" value="PAS-like_dom_sf"/>
</dbReference>
<evidence type="ECO:0000259" key="19">
    <source>
        <dbReference type="PROSITE" id="PS50112"/>
    </source>
</evidence>
<dbReference type="Gene3D" id="3.40.190.10">
    <property type="entry name" value="Periplasmic binding protein-like II"/>
    <property type="match status" value="2"/>
</dbReference>
<feature type="modified residue" description="4-aspartylphosphate" evidence="15">
    <location>
        <position position="739"/>
    </location>
</feature>
<evidence type="ECO:0000256" key="14">
    <source>
        <dbReference type="ARBA" id="ARBA00023306"/>
    </source>
</evidence>
<keyword evidence="4" id="KW-1003">Cell membrane</keyword>
<dbReference type="Pfam" id="PF08448">
    <property type="entry name" value="PAS_4"/>
    <property type="match status" value="1"/>
</dbReference>
<dbReference type="Pfam" id="PF00497">
    <property type="entry name" value="SBP_bac_3"/>
    <property type="match status" value="1"/>
</dbReference>
<dbReference type="CDD" id="cd16922">
    <property type="entry name" value="HATPase_EvgS-ArcB-TorS-like"/>
    <property type="match status" value="1"/>
</dbReference>
<accession>A0A653E3Y3</accession>
<dbReference type="SMART" id="SM00062">
    <property type="entry name" value="PBPb"/>
    <property type="match status" value="1"/>
</dbReference>
<evidence type="ECO:0000259" key="18">
    <source>
        <dbReference type="PROSITE" id="PS50110"/>
    </source>
</evidence>
<dbReference type="SMART" id="SM00387">
    <property type="entry name" value="HATPase_c"/>
    <property type="match status" value="1"/>
</dbReference>
<dbReference type="SUPFAM" id="SSF55874">
    <property type="entry name" value="ATPase domain of HSP90 chaperone/DNA topoisomerase II/histidine kinase"/>
    <property type="match status" value="1"/>
</dbReference>
<dbReference type="RefSeq" id="WP_150548252.1">
    <property type="nucleotide sequence ID" value="NZ_LR215729.2"/>
</dbReference>
<organism evidence="21">
    <name type="scientific">Pseudomonas marincola</name>
    <dbReference type="NCBI Taxonomy" id="437900"/>
    <lineage>
        <taxon>Bacteria</taxon>
        <taxon>Pseudomonadati</taxon>
        <taxon>Pseudomonadota</taxon>
        <taxon>Gammaproteobacteria</taxon>
        <taxon>Pseudomonadales</taxon>
        <taxon>Pseudomonadaceae</taxon>
        <taxon>Pseudomonas</taxon>
    </lineage>
</organism>
<evidence type="ECO:0000259" key="20">
    <source>
        <dbReference type="PROSITE" id="PS50113"/>
    </source>
</evidence>
<dbReference type="InterPro" id="IPR001789">
    <property type="entry name" value="Sig_transdc_resp-reg_receiver"/>
</dbReference>
<dbReference type="CDD" id="cd00082">
    <property type="entry name" value="HisKA"/>
    <property type="match status" value="1"/>
</dbReference>
<dbReference type="PROSITE" id="PS50112">
    <property type="entry name" value="PAS"/>
    <property type="match status" value="1"/>
</dbReference>
<dbReference type="InterPro" id="IPR000014">
    <property type="entry name" value="PAS"/>
</dbReference>
<dbReference type="GO" id="GO:0005886">
    <property type="term" value="C:plasma membrane"/>
    <property type="evidence" value="ECO:0007669"/>
    <property type="project" value="UniProtKB-SubCell"/>
</dbReference>
<dbReference type="EC" id="2.7.13.3" evidence="3"/>
<name>A0A653E3Y3_9PSED</name>
<dbReference type="SMART" id="SM00388">
    <property type="entry name" value="HisKA"/>
    <property type="match status" value="1"/>
</dbReference>
<keyword evidence="8" id="KW-0547">Nucleotide-binding</keyword>
<evidence type="ECO:0000256" key="2">
    <source>
        <dbReference type="ARBA" id="ARBA00004651"/>
    </source>
</evidence>
<keyword evidence="10" id="KW-0067">ATP-binding</keyword>
<feature type="domain" description="Response regulatory" evidence="18">
    <location>
        <begin position="831"/>
        <end position="950"/>
    </location>
</feature>
<reference evidence="21" key="1">
    <citation type="submission" date="2019-02" db="EMBL/GenBank/DDBJ databases">
        <authorList>
            <consortium name="Genoscope - CEA"/>
            <person name="William W."/>
        </authorList>
    </citation>
    <scope>NUCLEOTIDE SEQUENCE [LARGE SCALE GENOMIC DNA]</scope>
    <source>
        <strain evidence="21">YSy11</strain>
    </source>
</reference>
<evidence type="ECO:0000256" key="8">
    <source>
        <dbReference type="ARBA" id="ARBA00022741"/>
    </source>
</evidence>
<dbReference type="CDD" id="cd01007">
    <property type="entry name" value="PBP2_BvgS_HisK_like"/>
    <property type="match status" value="1"/>
</dbReference>
<dbReference type="InterPro" id="IPR003661">
    <property type="entry name" value="HisK_dim/P_dom"/>
</dbReference>
<keyword evidence="5 15" id="KW-0597">Phosphoprotein</keyword>
<dbReference type="GO" id="GO:0000155">
    <property type="term" value="F:phosphorelay sensor kinase activity"/>
    <property type="evidence" value="ECO:0007669"/>
    <property type="project" value="InterPro"/>
</dbReference>
<dbReference type="CDD" id="cd17546">
    <property type="entry name" value="REC_hyHK_CKI1_RcsC-like"/>
    <property type="match status" value="1"/>
</dbReference>